<reference evidence="3 4" key="1">
    <citation type="journal article" date="2020" name="ISME J.">
        <title>Comparative genomics reveals insights into cyanobacterial evolution and habitat adaptation.</title>
        <authorList>
            <person name="Chen M.Y."/>
            <person name="Teng W.K."/>
            <person name="Zhao L."/>
            <person name="Hu C.X."/>
            <person name="Zhou Y.K."/>
            <person name="Han B.P."/>
            <person name="Song L.R."/>
            <person name="Shu W.S."/>
        </authorList>
    </citation>
    <scope>NUCLEOTIDE SEQUENCE [LARGE SCALE GENOMIC DNA]</scope>
    <source>
        <strain evidence="3 4">FACHB-838</strain>
    </source>
</reference>
<name>A0ABR8DP42_9NOSO</name>
<evidence type="ECO:0000313" key="3">
    <source>
        <dbReference type="EMBL" id="MBD2530690.1"/>
    </source>
</evidence>
<organism evidence="3 4">
    <name type="scientific">Nostoc flagelliforme FACHB-838</name>
    <dbReference type="NCBI Taxonomy" id="2692904"/>
    <lineage>
        <taxon>Bacteria</taxon>
        <taxon>Bacillati</taxon>
        <taxon>Cyanobacteriota</taxon>
        <taxon>Cyanophyceae</taxon>
        <taxon>Nostocales</taxon>
        <taxon>Nostocaceae</taxon>
        <taxon>Nostoc</taxon>
    </lineage>
</organism>
<evidence type="ECO:0000313" key="4">
    <source>
        <dbReference type="Proteomes" id="UP000623440"/>
    </source>
</evidence>
<dbReference type="EMBL" id="JACJSI010000023">
    <property type="protein sequence ID" value="MBD2530690.1"/>
    <property type="molecule type" value="Genomic_DNA"/>
</dbReference>
<dbReference type="Proteomes" id="UP000623440">
    <property type="component" value="Unassembled WGS sequence"/>
</dbReference>
<evidence type="ECO:0000259" key="2">
    <source>
        <dbReference type="Pfam" id="PF13369"/>
    </source>
</evidence>
<proteinExistence type="inferred from homology"/>
<sequence length="274" mass="32095">MNFSSARQYFYQEIQQSDEQIDLAKAALYIALEEYPNLDPEEYLNALDTMAWELQERLPDSRYPLRIVQSINQYLYEDLKFSGNKIDYYDPRNSFFNDVIERRLGIPISLALVYLEVARRIDFPMVGVGMPGHFLIRPDIPDIEIFVDAFNAGEIIFAQDCEERLSQLYQQPVTLQPEFLAVVSNRQFLARMLTNLKFIYLKQQELEKTLAAVERILLLFPGLTLEMRDRGLIYYQLGYYPQAVDDLQNYLTKVPDAEDASMIRRLLTELGKER</sequence>
<comment type="caution">
    <text evidence="3">The sequence shown here is derived from an EMBL/GenBank/DDBJ whole genome shotgun (WGS) entry which is preliminary data.</text>
</comment>
<dbReference type="InterPro" id="IPR032698">
    <property type="entry name" value="SirB1_N"/>
</dbReference>
<comment type="similarity">
    <text evidence="1">Belongs to the UPF0162 family.</text>
</comment>
<dbReference type="PANTHER" id="PTHR31350:SF21">
    <property type="entry name" value="F-BOX ONLY PROTEIN 21"/>
    <property type="match status" value="1"/>
</dbReference>
<dbReference type="PANTHER" id="PTHR31350">
    <property type="entry name" value="SI:DKEY-261L7.2"/>
    <property type="match status" value="1"/>
</dbReference>
<protein>
    <submittedName>
        <fullName evidence="3">SirB1 family protein</fullName>
    </submittedName>
</protein>
<dbReference type="Pfam" id="PF13371">
    <property type="entry name" value="TPR_9"/>
    <property type="match status" value="1"/>
</dbReference>
<dbReference type="InterPro" id="IPR011990">
    <property type="entry name" value="TPR-like_helical_dom_sf"/>
</dbReference>
<dbReference type="SUPFAM" id="SSF48452">
    <property type="entry name" value="TPR-like"/>
    <property type="match status" value="1"/>
</dbReference>
<accession>A0ABR8DP42</accession>
<dbReference type="RefSeq" id="WP_190941229.1">
    <property type="nucleotide sequence ID" value="NZ_JACJSI010000023.1"/>
</dbReference>
<dbReference type="Gene3D" id="1.25.40.10">
    <property type="entry name" value="Tetratricopeptide repeat domain"/>
    <property type="match status" value="1"/>
</dbReference>
<gene>
    <name evidence="3" type="ORF">H6G97_14350</name>
</gene>
<evidence type="ECO:0000256" key="1">
    <source>
        <dbReference type="ARBA" id="ARBA00007100"/>
    </source>
</evidence>
<feature type="domain" description="Protein SirB1 N-terminal" evidence="2">
    <location>
        <begin position="42"/>
        <end position="193"/>
    </location>
</feature>
<keyword evidence="4" id="KW-1185">Reference proteome</keyword>
<dbReference type="Pfam" id="PF13369">
    <property type="entry name" value="Transglut_core2"/>
    <property type="match status" value="1"/>
</dbReference>